<evidence type="ECO:0000256" key="4">
    <source>
        <dbReference type="ARBA" id="ARBA00022989"/>
    </source>
</evidence>
<sequence length="176" mass="20228">MSASASRRRRRSRRTGGRTCSTGAASDEREREQEKEEKQKDRRSYEQSGSCKPPTACQYSGGMPVGAQDEDSYRWNAPDILCYRCDSCRAGVMEQVRQDWHKIFVLDVAVLAALVCICSCGCCAFRNARHSRSQYPYGVNQTSKINPRWDYWYSKIESSVVYSLCFPIYRLLLFVE</sequence>
<evidence type="ECO:0000256" key="7">
    <source>
        <dbReference type="SAM" id="Phobius"/>
    </source>
</evidence>
<dbReference type="InterPro" id="IPR044991">
    <property type="entry name" value="TET_plant"/>
</dbReference>
<protein>
    <recommendedName>
        <fullName evidence="10">Tetraspanin-6</fullName>
    </recommendedName>
</protein>
<evidence type="ECO:0000313" key="8">
    <source>
        <dbReference type="EnsemblPlants" id="Zm00001eb295330_P001"/>
    </source>
</evidence>
<dbReference type="PANTHER" id="PTHR32191">
    <property type="entry name" value="TETRASPANIN-8-RELATED"/>
    <property type="match status" value="1"/>
</dbReference>
<dbReference type="GO" id="GO:0005886">
    <property type="term" value="C:plasma membrane"/>
    <property type="evidence" value="ECO:0000318"/>
    <property type="project" value="GO_Central"/>
</dbReference>
<reference evidence="9" key="1">
    <citation type="journal article" date="2009" name="Science">
        <title>The B73 maize genome: complexity, diversity, and dynamics.</title>
        <authorList>
            <person name="Schnable P.S."/>
            <person name="Ware D."/>
            <person name="Fulton R.S."/>
            <person name="Stein J.C."/>
            <person name="Wei F."/>
            <person name="Pasternak S."/>
            <person name="Liang C."/>
            <person name="Zhang J."/>
            <person name="Fulton L."/>
            <person name="Graves T.A."/>
            <person name="Minx P."/>
            <person name="Reily A.D."/>
            <person name="Courtney L."/>
            <person name="Kruchowski S.S."/>
            <person name="Tomlinson C."/>
            <person name="Strong C."/>
            <person name="Delehaunty K."/>
            <person name="Fronick C."/>
            <person name="Courtney B."/>
            <person name="Rock S.M."/>
            <person name="Belter E."/>
            <person name="Du F."/>
            <person name="Kim K."/>
            <person name="Abbott R.M."/>
            <person name="Cotton M."/>
            <person name="Levy A."/>
            <person name="Marchetto P."/>
            <person name="Ochoa K."/>
            <person name="Jackson S.M."/>
            <person name="Gillam B."/>
            <person name="Chen W."/>
            <person name="Yan L."/>
            <person name="Higginbotham J."/>
            <person name="Cardenas M."/>
            <person name="Waligorski J."/>
            <person name="Applebaum E."/>
            <person name="Phelps L."/>
            <person name="Falcone J."/>
            <person name="Kanchi K."/>
            <person name="Thane T."/>
            <person name="Scimone A."/>
            <person name="Thane N."/>
            <person name="Henke J."/>
            <person name="Wang T."/>
            <person name="Ruppert J."/>
            <person name="Shah N."/>
            <person name="Rotter K."/>
            <person name="Hodges J."/>
            <person name="Ingenthron E."/>
            <person name="Cordes M."/>
            <person name="Kohlberg S."/>
            <person name="Sgro J."/>
            <person name="Delgado B."/>
            <person name="Mead K."/>
            <person name="Chinwalla A."/>
            <person name="Leonard S."/>
            <person name="Crouse K."/>
            <person name="Collura K."/>
            <person name="Kudrna D."/>
            <person name="Currie J."/>
            <person name="He R."/>
            <person name="Angelova A."/>
            <person name="Rajasekar S."/>
            <person name="Mueller T."/>
            <person name="Lomeli R."/>
            <person name="Scara G."/>
            <person name="Ko A."/>
            <person name="Delaney K."/>
            <person name="Wissotski M."/>
            <person name="Lopez G."/>
            <person name="Campos D."/>
            <person name="Braidotti M."/>
            <person name="Ashley E."/>
            <person name="Golser W."/>
            <person name="Kim H."/>
            <person name="Lee S."/>
            <person name="Lin J."/>
            <person name="Dujmic Z."/>
            <person name="Kim W."/>
            <person name="Talag J."/>
            <person name="Zuccolo A."/>
            <person name="Fan C."/>
            <person name="Sebastian A."/>
            <person name="Kramer M."/>
            <person name="Spiegel L."/>
            <person name="Nascimento L."/>
            <person name="Zutavern T."/>
            <person name="Miller B."/>
            <person name="Ambroise C."/>
            <person name="Muller S."/>
            <person name="Spooner W."/>
            <person name="Narechania A."/>
            <person name="Ren L."/>
            <person name="Wei S."/>
            <person name="Kumari S."/>
            <person name="Faga B."/>
            <person name="Levy M.J."/>
            <person name="McMahan L."/>
            <person name="Van Buren P."/>
            <person name="Vaughn M.W."/>
            <person name="Ying K."/>
            <person name="Yeh C.-T."/>
            <person name="Emrich S.J."/>
            <person name="Jia Y."/>
            <person name="Kalyanaraman A."/>
            <person name="Hsia A.-P."/>
            <person name="Barbazuk W.B."/>
            <person name="Baucom R.S."/>
            <person name="Brutnell T.P."/>
            <person name="Carpita N.C."/>
            <person name="Chaparro C."/>
            <person name="Chia J.-M."/>
            <person name="Deragon J.-M."/>
            <person name="Estill J.C."/>
            <person name="Fu Y."/>
            <person name="Jeddeloh J.A."/>
            <person name="Han Y."/>
            <person name="Lee H."/>
            <person name="Li P."/>
            <person name="Lisch D.R."/>
            <person name="Liu S."/>
            <person name="Liu Z."/>
            <person name="Nagel D.H."/>
            <person name="McCann M.C."/>
            <person name="SanMiguel P."/>
            <person name="Myers A.M."/>
            <person name="Nettleton D."/>
            <person name="Nguyen J."/>
            <person name="Penning B.W."/>
            <person name="Ponnala L."/>
            <person name="Schneider K.L."/>
            <person name="Schwartz D.C."/>
            <person name="Sharma A."/>
            <person name="Soderlund C."/>
            <person name="Springer N.M."/>
            <person name="Sun Q."/>
            <person name="Wang H."/>
            <person name="Waterman M."/>
            <person name="Westerman R."/>
            <person name="Wolfgruber T.K."/>
            <person name="Yang L."/>
            <person name="Yu Y."/>
            <person name="Zhang L."/>
            <person name="Zhou S."/>
            <person name="Zhu Q."/>
            <person name="Bennetzen J.L."/>
            <person name="Dawe R.K."/>
            <person name="Jiang J."/>
            <person name="Jiang N."/>
            <person name="Presting G.G."/>
            <person name="Wessler S.R."/>
            <person name="Aluru S."/>
            <person name="Martienssen R.A."/>
            <person name="Clifton S.W."/>
            <person name="McCombie W.R."/>
            <person name="Wing R.A."/>
            <person name="Wilson R.K."/>
        </authorList>
    </citation>
    <scope>NUCLEOTIDE SEQUENCE [LARGE SCALE GENOMIC DNA]</scope>
    <source>
        <strain evidence="9">cv. B73</strain>
    </source>
</reference>
<feature type="compositionally biased region" description="Basic and acidic residues" evidence="6">
    <location>
        <begin position="26"/>
        <end position="45"/>
    </location>
</feature>
<evidence type="ECO:0000256" key="5">
    <source>
        <dbReference type="ARBA" id="ARBA00023136"/>
    </source>
</evidence>
<evidence type="ECO:0008006" key="10">
    <source>
        <dbReference type="Google" id="ProtNLM"/>
    </source>
</evidence>
<feature type="transmembrane region" description="Helical" evidence="7">
    <location>
        <begin position="103"/>
        <end position="128"/>
    </location>
</feature>
<dbReference type="GO" id="GO:0009506">
    <property type="term" value="C:plasmodesma"/>
    <property type="evidence" value="ECO:0000318"/>
    <property type="project" value="GO_Central"/>
</dbReference>
<evidence type="ECO:0000256" key="3">
    <source>
        <dbReference type="ARBA" id="ARBA00022692"/>
    </source>
</evidence>
<name>A0A804Q269_MAIZE</name>
<dbReference type="Gramene" id="Zm00001eb295330_T001">
    <property type="protein sequence ID" value="Zm00001eb295330_P001"/>
    <property type="gene ID" value="Zm00001eb295330"/>
</dbReference>
<reference evidence="8" key="3">
    <citation type="submission" date="2021-05" db="UniProtKB">
        <authorList>
            <consortium name="EnsemblPlants"/>
        </authorList>
    </citation>
    <scope>IDENTIFICATION</scope>
    <source>
        <strain evidence="8">cv. B73</strain>
    </source>
</reference>
<dbReference type="AlphaFoldDB" id="A0A804Q269"/>
<evidence type="ECO:0000313" key="9">
    <source>
        <dbReference type="Proteomes" id="UP000007305"/>
    </source>
</evidence>
<evidence type="ECO:0000256" key="2">
    <source>
        <dbReference type="ARBA" id="ARBA00006840"/>
    </source>
</evidence>
<reference evidence="8" key="2">
    <citation type="submission" date="2019-07" db="EMBL/GenBank/DDBJ databases">
        <authorList>
            <person name="Seetharam A."/>
            <person name="Woodhouse M."/>
            <person name="Cannon E."/>
        </authorList>
    </citation>
    <scope>NUCLEOTIDE SEQUENCE [LARGE SCALE GENOMIC DNA]</scope>
    <source>
        <strain evidence="8">cv. B73</strain>
    </source>
</reference>
<accession>A0A804Q269</accession>
<keyword evidence="9" id="KW-1185">Reference proteome</keyword>
<dbReference type="GO" id="GO:0009734">
    <property type="term" value="P:auxin-activated signaling pathway"/>
    <property type="evidence" value="ECO:0007669"/>
    <property type="project" value="InterPro"/>
</dbReference>
<keyword evidence="3 7" id="KW-0812">Transmembrane</keyword>
<feature type="region of interest" description="Disordered" evidence="6">
    <location>
        <begin position="1"/>
        <end position="57"/>
    </location>
</feature>
<keyword evidence="5 7" id="KW-0472">Membrane</keyword>
<proteinExistence type="inferred from homology"/>
<evidence type="ECO:0000256" key="1">
    <source>
        <dbReference type="ARBA" id="ARBA00004370"/>
    </source>
</evidence>
<organism evidence="8 9">
    <name type="scientific">Zea mays</name>
    <name type="common">Maize</name>
    <dbReference type="NCBI Taxonomy" id="4577"/>
    <lineage>
        <taxon>Eukaryota</taxon>
        <taxon>Viridiplantae</taxon>
        <taxon>Streptophyta</taxon>
        <taxon>Embryophyta</taxon>
        <taxon>Tracheophyta</taxon>
        <taxon>Spermatophyta</taxon>
        <taxon>Magnoliopsida</taxon>
        <taxon>Liliopsida</taxon>
        <taxon>Poales</taxon>
        <taxon>Poaceae</taxon>
        <taxon>PACMAD clade</taxon>
        <taxon>Panicoideae</taxon>
        <taxon>Andropogonodae</taxon>
        <taxon>Andropogoneae</taxon>
        <taxon>Tripsacinae</taxon>
        <taxon>Zea</taxon>
    </lineage>
</organism>
<dbReference type="Proteomes" id="UP000007305">
    <property type="component" value="Chromosome 6"/>
</dbReference>
<feature type="compositionally biased region" description="Basic residues" evidence="6">
    <location>
        <begin position="1"/>
        <end position="16"/>
    </location>
</feature>
<comment type="similarity">
    <text evidence="2">Belongs to the tetraspanin (TM4SF) family.</text>
</comment>
<keyword evidence="4 7" id="KW-1133">Transmembrane helix</keyword>
<dbReference type="InParanoid" id="A0A804Q269"/>
<evidence type="ECO:0000256" key="6">
    <source>
        <dbReference type="SAM" id="MobiDB-lite"/>
    </source>
</evidence>
<comment type="subcellular location">
    <subcellularLocation>
        <location evidence="1">Membrane</location>
    </subcellularLocation>
</comment>
<dbReference type="EnsemblPlants" id="Zm00001eb295330_T001">
    <property type="protein sequence ID" value="Zm00001eb295330_P001"/>
    <property type="gene ID" value="Zm00001eb295330"/>
</dbReference>